<gene>
    <name evidence="9" type="primary">gcvT</name>
    <name evidence="9" type="ORF">LNKW23_03910</name>
</gene>
<evidence type="ECO:0000256" key="3">
    <source>
        <dbReference type="ARBA" id="ARBA00022576"/>
    </source>
</evidence>
<dbReference type="InterPro" id="IPR006222">
    <property type="entry name" value="GCVT_N"/>
</dbReference>
<dbReference type="Gene3D" id="4.10.1250.10">
    <property type="entry name" value="Aminomethyltransferase fragment"/>
    <property type="match status" value="1"/>
</dbReference>
<dbReference type="InterPro" id="IPR013977">
    <property type="entry name" value="GcvT_C"/>
</dbReference>
<dbReference type="Gene3D" id="2.40.30.110">
    <property type="entry name" value="Aminomethyltransferase beta-barrel domains"/>
    <property type="match status" value="1"/>
</dbReference>
<dbReference type="EC" id="2.1.2.10" evidence="2"/>
<keyword evidence="10" id="KW-1185">Reference proteome</keyword>
<dbReference type="EMBL" id="BSYI01000002">
    <property type="protein sequence ID" value="GMG81179.1"/>
    <property type="molecule type" value="Genomic_DNA"/>
</dbReference>
<keyword evidence="4" id="KW-0808">Transferase</keyword>
<keyword evidence="3" id="KW-0032">Aminotransferase</keyword>
<dbReference type="PIRSF" id="PIRSF006487">
    <property type="entry name" value="GcvT"/>
    <property type="match status" value="1"/>
</dbReference>
<comment type="caution">
    <text evidence="9">The sequence shown here is derived from an EMBL/GenBank/DDBJ whole genome shotgun (WGS) entry which is preliminary data.</text>
</comment>
<evidence type="ECO:0000256" key="4">
    <source>
        <dbReference type="ARBA" id="ARBA00022679"/>
    </source>
</evidence>
<reference evidence="9 10" key="1">
    <citation type="submission" date="2023-04" db="EMBL/GenBank/DDBJ databases">
        <title>Marinoamorphus aggregata gen. nov., sp. Nov., isolate from tissue of brittle star Ophioplocus japonicus.</title>
        <authorList>
            <person name="Kawano K."/>
            <person name="Sawayama S."/>
            <person name="Nakagawa S."/>
        </authorList>
    </citation>
    <scope>NUCLEOTIDE SEQUENCE [LARGE SCALE GENOMIC DNA]</scope>
    <source>
        <strain evidence="9 10">NKW23</strain>
    </source>
</reference>
<dbReference type="InterPro" id="IPR028896">
    <property type="entry name" value="GcvT/YgfZ/DmdA"/>
</dbReference>
<name>A0ABQ6LKJ6_9RHOB</name>
<evidence type="ECO:0000259" key="7">
    <source>
        <dbReference type="Pfam" id="PF01571"/>
    </source>
</evidence>
<evidence type="ECO:0000259" key="8">
    <source>
        <dbReference type="Pfam" id="PF08669"/>
    </source>
</evidence>
<dbReference type="Pfam" id="PF01571">
    <property type="entry name" value="GCV_T"/>
    <property type="match status" value="1"/>
</dbReference>
<dbReference type="Gene3D" id="3.30.1360.120">
    <property type="entry name" value="Probable tRNA modification gtpase trme, domain 1"/>
    <property type="match status" value="1"/>
</dbReference>
<dbReference type="PANTHER" id="PTHR43757">
    <property type="entry name" value="AMINOMETHYLTRANSFERASE"/>
    <property type="match status" value="1"/>
</dbReference>
<comment type="similarity">
    <text evidence="1">Belongs to the GcvT family.</text>
</comment>
<dbReference type="PANTHER" id="PTHR43757:SF2">
    <property type="entry name" value="AMINOMETHYLTRANSFERASE, MITOCHONDRIAL"/>
    <property type="match status" value="1"/>
</dbReference>
<dbReference type="NCBIfam" id="NF001567">
    <property type="entry name" value="PRK00389.1"/>
    <property type="match status" value="1"/>
</dbReference>
<dbReference type="NCBIfam" id="TIGR00528">
    <property type="entry name" value="gcvT"/>
    <property type="match status" value="1"/>
</dbReference>
<organism evidence="9 10">
    <name type="scientific">Paralimibaculum aggregatum</name>
    <dbReference type="NCBI Taxonomy" id="3036245"/>
    <lineage>
        <taxon>Bacteria</taxon>
        <taxon>Pseudomonadati</taxon>
        <taxon>Pseudomonadota</taxon>
        <taxon>Alphaproteobacteria</taxon>
        <taxon>Rhodobacterales</taxon>
        <taxon>Paracoccaceae</taxon>
        <taxon>Paralimibaculum</taxon>
    </lineage>
</organism>
<feature type="domain" description="Aminomethyltransferase C-terminal" evidence="8">
    <location>
        <begin position="293"/>
        <end position="371"/>
    </location>
</feature>
<dbReference type="SUPFAM" id="SSF103025">
    <property type="entry name" value="Folate-binding domain"/>
    <property type="match status" value="1"/>
</dbReference>
<evidence type="ECO:0000313" key="10">
    <source>
        <dbReference type="Proteomes" id="UP001239909"/>
    </source>
</evidence>
<dbReference type="NCBIfam" id="NF010093">
    <property type="entry name" value="PRK13579.1"/>
    <property type="match status" value="1"/>
</dbReference>
<proteinExistence type="inferred from homology"/>
<protein>
    <recommendedName>
        <fullName evidence="2">aminomethyltransferase</fullName>
        <ecNumber evidence="2">2.1.2.10</ecNumber>
    </recommendedName>
    <alternativeName>
        <fullName evidence="5">Glycine cleavage system T protein</fullName>
    </alternativeName>
</protein>
<dbReference type="Gene3D" id="3.30.70.1400">
    <property type="entry name" value="Aminomethyltransferase beta-barrel domains"/>
    <property type="match status" value="1"/>
</dbReference>
<dbReference type="InterPro" id="IPR029043">
    <property type="entry name" value="GcvT/YgfZ_C"/>
</dbReference>
<accession>A0ABQ6LKJ6</accession>
<evidence type="ECO:0000313" key="9">
    <source>
        <dbReference type="EMBL" id="GMG81179.1"/>
    </source>
</evidence>
<feature type="domain" description="GCVT N-terminal" evidence="7">
    <location>
        <begin position="13"/>
        <end position="263"/>
    </location>
</feature>
<evidence type="ECO:0000256" key="6">
    <source>
        <dbReference type="ARBA" id="ARBA00047665"/>
    </source>
</evidence>
<evidence type="ECO:0000256" key="5">
    <source>
        <dbReference type="ARBA" id="ARBA00031395"/>
    </source>
</evidence>
<dbReference type="Proteomes" id="UP001239909">
    <property type="component" value="Unassembled WGS sequence"/>
</dbReference>
<dbReference type="InterPro" id="IPR006223">
    <property type="entry name" value="GcvT"/>
</dbReference>
<dbReference type="Pfam" id="PF08669">
    <property type="entry name" value="GCV_T_C"/>
    <property type="match status" value="1"/>
</dbReference>
<evidence type="ECO:0000256" key="2">
    <source>
        <dbReference type="ARBA" id="ARBA00012616"/>
    </source>
</evidence>
<dbReference type="InterPro" id="IPR027266">
    <property type="entry name" value="TrmE/GcvT-like"/>
</dbReference>
<evidence type="ECO:0000256" key="1">
    <source>
        <dbReference type="ARBA" id="ARBA00008609"/>
    </source>
</evidence>
<sequence length="377" mass="39821">MIDLSDCRTTPLTALHERLGAKIVPFAGYAMPLNYPPGILKEHLHCRARAGLFDVSHMGQISVVSPDGPKAALAALERVMPVDLAGLAEGRQRYGLLTDPAGGIRDDLMAAHLPDRVLLVVNAANKSRDFAHVATALPKLRVKMLEDRALIALQGPEAERVLAGLAPEAAAMRFMDVRVLDLGGTEAIVSRSGYTGEDGYEISVPADAAEALAERLLADEAVEPVGLGARDTLRLEAGLCLHGNDIGPDTTPVEAGLTWAIQKVRRSGGAREGGFPGARRILAELAEGTRRLRVGLLPEGRAPVRGHTPLYAAETGGAKIGEVTSGGFGPSLGRPVAMGYVPAELAEPGTTLWAEVRGKRLPITTAATPFVPNTYKR</sequence>
<comment type="catalytic activity">
    <reaction evidence="6">
        <text>N(6)-[(R)-S(8)-aminomethyldihydrolipoyl]-L-lysyl-[protein] + (6S)-5,6,7,8-tetrahydrofolate = N(6)-[(R)-dihydrolipoyl]-L-lysyl-[protein] + (6R)-5,10-methylene-5,6,7,8-tetrahydrofolate + NH4(+)</text>
        <dbReference type="Rhea" id="RHEA:16945"/>
        <dbReference type="Rhea" id="RHEA-COMP:10475"/>
        <dbReference type="Rhea" id="RHEA-COMP:10492"/>
        <dbReference type="ChEBI" id="CHEBI:15636"/>
        <dbReference type="ChEBI" id="CHEBI:28938"/>
        <dbReference type="ChEBI" id="CHEBI:57453"/>
        <dbReference type="ChEBI" id="CHEBI:83100"/>
        <dbReference type="ChEBI" id="CHEBI:83143"/>
        <dbReference type="EC" id="2.1.2.10"/>
    </reaction>
</comment>
<dbReference type="SUPFAM" id="SSF101790">
    <property type="entry name" value="Aminomethyltransferase beta-barrel domain"/>
    <property type="match status" value="1"/>
</dbReference>